<dbReference type="FunFam" id="3.30.70.100:FF:000008">
    <property type="entry name" value="Copper transport protein ATOX1"/>
    <property type="match status" value="1"/>
</dbReference>
<evidence type="ECO:0000313" key="8">
    <source>
        <dbReference type="EMBL" id="KAL0335518.1"/>
    </source>
</evidence>
<dbReference type="AlphaFoldDB" id="A0AAW2MXG2"/>
<reference evidence="8" key="2">
    <citation type="journal article" date="2024" name="Plant">
        <title>Genomic evolution and insights into agronomic trait innovations of Sesamum species.</title>
        <authorList>
            <person name="Miao H."/>
            <person name="Wang L."/>
            <person name="Qu L."/>
            <person name="Liu H."/>
            <person name="Sun Y."/>
            <person name="Le M."/>
            <person name="Wang Q."/>
            <person name="Wei S."/>
            <person name="Zheng Y."/>
            <person name="Lin W."/>
            <person name="Duan Y."/>
            <person name="Cao H."/>
            <person name="Xiong S."/>
            <person name="Wang X."/>
            <person name="Wei L."/>
            <person name="Li C."/>
            <person name="Ma Q."/>
            <person name="Ju M."/>
            <person name="Zhao R."/>
            <person name="Li G."/>
            <person name="Mu C."/>
            <person name="Tian Q."/>
            <person name="Mei H."/>
            <person name="Zhang T."/>
            <person name="Gao T."/>
            <person name="Zhang H."/>
        </authorList>
    </citation>
    <scope>NUCLEOTIDE SEQUENCE</scope>
    <source>
        <strain evidence="8">G02</strain>
    </source>
</reference>
<feature type="region of interest" description="Disordered" evidence="6">
    <location>
        <begin position="95"/>
        <end position="209"/>
    </location>
</feature>
<dbReference type="SUPFAM" id="SSF55008">
    <property type="entry name" value="HMA, heavy metal-associated domain"/>
    <property type="match status" value="1"/>
</dbReference>
<reference evidence="8" key="1">
    <citation type="submission" date="2020-06" db="EMBL/GenBank/DDBJ databases">
        <authorList>
            <person name="Li T."/>
            <person name="Hu X."/>
            <person name="Zhang T."/>
            <person name="Song X."/>
            <person name="Zhang H."/>
            <person name="Dai N."/>
            <person name="Sheng W."/>
            <person name="Hou X."/>
            <person name="Wei L."/>
        </authorList>
    </citation>
    <scope>NUCLEOTIDE SEQUENCE</scope>
    <source>
        <strain evidence="8">G02</strain>
        <tissue evidence="8">Leaf</tissue>
    </source>
</reference>
<feature type="compositionally biased region" description="Polar residues" evidence="6">
    <location>
        <begin position="198"/>
        <end position="209"/>
    </location>
</feature>
<feature type="compositionally biased region" description="Basic and acidic residues" evidence="6">
    <location>
        <begin position="239"/>
        <end position="262"/>
    </location>
</feature>
<organism evidence="8">
    <name type="scientific">Sesamum radiatum</name>
    <name type="common">Black benniseed</name>
    <dbReference type="NCBI Taxonomy" id="300843"/>
    <lineage>
        <taxon>Eukaryota</taxon>
        <taxon>Viridiplantae</taxon>
        <taxon>Streptophyta</taxon>
        <taxon>Embryophyta</taxon>
        <taxon>Tracheophyta</taxon>
        <taxon>Spermatophyta</taxon>
        <taxon>Magnoliopsida</taxon>
        <taxon>eudicotyledons</taxon>
        <taxon>Gunneridae</taxon>
        <taxon>Pentapetalae</taxon>
        <taxon>asterids</taxon>
        <taxon>lamiids</taxon>
        <taxon>Lamiales</taxon>
        <taxon>Pedaliaceae</taxon>
        <taxon>Sesamum</taxon>
    </lineage>
</organism>
<protein>
    <submittedName>
        <fullName evidence="8">Heavy metal-associated isoprenylated plant protein 34</fullName>
    </submittedName>
</protein>
<evidence type="ECO:0000256" key="3">
    <source>
        <dbReference type="ARBA" id="ARBA00022723"/>
    </source>
</evidence>
<keyword evidence="4" id="KW-0449">Lipoprotein</keyword>
<feature type="compositionally biased region" description="Basic and acidic residues" evidence="6">
    <location>
        <begin position="113"/>
        <end position="126"/>
    </location>
</feature>
<dbReference type="GO" id="GO:0016020">
    <property type="term" value="C:membrane"/>
    <property type="evidence" value="ECO:0007669"/>
    <property type="project" value="UniProtKB-SubCell"/>
</dbReference>
<evidence type="ECO:0000256" key="2">
    <source>
        <dbReference type="ARBA" id="ARBA00022481"/>
    </source>
</evidence>
<feature type="domain" description="HMA" evidence="7">
    <location>
        <begin position="9"/>
        <end position="72"/>
    </location>
</feature>
<dbReference type="InterPro" id="IPR006121">
    <property type="entry name" value="HMA_dom"/>
</dbReference>
<dbReference type="InterPro" id="IPR036163">
    <property type="entry name" value="HMA_dom_sf"/>
</dbReference>
<dbReference type="CDD" id="cd00371">
    <property type="entry name" value="HMA"/>
    <property type="match status" value="1"/>
</dbReference>
<dbReference type="PANTHER" id="PTHR45868">
    <property type="entry name" value="HEAVY METAL-ASSOCIATED ISOPRENYLATED PLANT PROTEIN 33-RELATED"/>
    <property type="match status" value="1"/>
</dbReference>
<comment type="caution">
    <text evidence="8">The sequence shown here is derived from an EMBL/GenBank/DDBJ whole genome shotgun (WGS) entry which is preliminary data.</text>
</comment>
<feature type="compositionally biased region" description="Acidic residues" evidence="6">
    <location>
        <begin position="135"/>
        <end position="160"/>
    </location>
</feature>
<dbReference type="EMBL" id="JACGWJ010000021">
    <property type="protein sequence ID" value="KAL0335518.1"/>
    <property type="molecule type" value="Genomic_DNA"/>
</dbReference>
<dbReference type="PANTHER" id="PTHR45868:SF83">
    <property type="entry name" value="HEAVY METAL-ASSOCIATED ISOPRENYLATED PLANT PROTEIN 33"/>
    <property type="match status" value="1"/>
</dbReference>
<dbReference type="GO" id="GO:0046872">
    <property type="term" value="F:metal ion binding"/>
    <property type="evidence" value="ECO:0007669"/>
    <property type="project" value="UniProtKB-KW"/>
</dbReference>
<gene>
    <name evidence="8" type="ORF">Sradi_4763700</name>
</gene>
<dbReference type="Gene3D" id="3.30.70.100">
    <property type="match status" value="1"/>
</dbReference>
<dbReference type="PROSITE" id="PS50846">
    <property type="entry name" value="HMA_2"/>
    <property type="match status" value="1"/>
</dbReference>
<keyword evidence="4" id="KW-0636">Prenylation</keyword>
<evidence type="ECO:0000256" key="4">
    <source>
        <dbReference type="ARBA" id="ARBA00023289"/>
    </source>
</evidence>
<comment type="subcellular location">
    <subcellularLocation>
        <location evidence="1">Membrane</location>
        <topology evidence="1">Peripheral membrane protein</topology>
    </subcellularLocation>
</comment>
<dbReference type="GO" id="GO:0009626">
    <property type="term" value="P:plant-type hypersensitive response"/>
    <property type="evidence" value="ECO:0007669"/>
    <property type="project" value="UniProtKB-KW"/>
</dbReference>
<dbReference type="Pfam" id="PF00403">
    <property type="entry name" value="HMA"/>
    <property type="match status" value="1"/>
</dbReference>
<proteinExistence type="inferred from homology"/>
<sequence length="449" mass="48598">MNKQDMFKIQTCVLRVNIHCDGCKHKVKKKLQKVEGVYKLSIDVEQGKVTVSGNVDPAILIKKLEKAGKHAELWGGQKGPISIMKDIQIHNFKVGKDNKTEKGGFQAPQLKKGSTDMRFLGKDQKSVKFSSPPKEEEDDDFSNFDEDEDEDEDWDDEFDEGFSAQQPPSKVAPVADRGGHGSLANKATSNVHLKGNDGANNGENGKKTGSFNTFLKGVLGKAGGRTVGKSRNKSGNQDEGGKYRGKDGWLEQREGKMGEKDGAAGAHKIGGGDGKTNVSWNKKKGEFMVGGDGKTNESWNKKKGDFMVGGDGKSNGSWNKKLGENVDGGPKLDVKRQGFNEINAEYKGGGGINTGLMGPMGNFPAVQGLPAAAAVNVGHFQRNPYNQQYMAQMMMMNRQHGNGHGTGTGTPSHLNVYATAAYHELRPPPVTDQYAHIFSDENTSSCSVM</sequence>
<evidence type="ECO:0000256" key="6">
    <source>
        <dbReference type="SAM" id="MobiDB-lite"/>
    </source>
</evidence>
<comment type="similarity">
    <text evidence="5">Belongs to the HIPP family.</text>
</comment>
<evidence type="ECO:0000256" key="1">
    <source>
        <dbReference type="ARBA" id="ARBA00004170"/>
    </source>
</evidence>
<evidence type="ECO:0000259" key="7">
    <source>
        <dbReference type="PROSITE" id="PS50846"/>
    </source>
</evidence>
<keyword evidence="2" id="KW-0488">Methylation</keyword>
<evidence type="ECO:0000256" key="5">
    <source>
        <dbReference type="ARBA" id="ARBA00024045"/>
    </source>
</evidence>
<accession>A0AAW2MXG2</accession>
<keyword evidence="3" id="KW-0479">Metal-binding</keyword>
<name>A0AAW2MXG2_SESRA</name>
<feature type="region of interest" description="Disordered" evidence="6">
    <location>
        <begin position="221"/>
        <end position="329"/>
    </location>
</feature>